<proteinExistence type="predicted"/>
<feature type="region of interest" description="Disordered" evidence="1">
    <location>
        <begin position="1"/>
        <end position="26"/>
    </location>
</feature>
<organism evidence="2 3">
    <name type="scientific">Panicum miliaceum</name>
    <name type="common">Proso millet</name>
    <name type="synonym">Broomcorn millet</name>
    <dbReference type="NCBI Taxonomy" id="4540"/>
    <lineage>
        <taxon>Eukaryota</taxon>
        <taxon>Viridiplantae</taxon>
        <taxon>Streptophyta</taxon>
        <taxon>Embryophyta</taxon>
        <taxon>Tracheophyta</taxon>
        <taxon>Spermatophyta</taxon>
        <taxon>Magnoliopsida</taxon>
        <taxon>Liliopsida</taxon>
        <taxon>Poales</taxon>
        <taxon>Poaceae</taxon>
        <taxon>PACMAD clade</taxon>
        <taxon>Panicoideae</taxon>
        <taxon>Panicodae</taxon>
        <taxon>Paniceae</taxon>
        <taxon>Panicinae</taxon>
        <taxon>Panicum</taxon>
        <taxon>Panicum sect. Panicum</taxon>
    </lineage>
</organism>
<dbReference type="EMBL" id="PQIB02000003">
    <property type="protein sequence ID" value="RLN29030.1"/>
    <property type="molecule type" value="Genomic_DNA"/>
</dbReference>
<dbReference type="AlphaFoldDB" id="A0A3L6SX68"/>
<evidence type="ECO:0000313" key="2">
    <source>
        <dbReference type="EMBL" id="RLN29030.1"/>
    </source>
</evidence>
<evidence type="ECO:0000256" key="1">
    <source>
        <dbReference type="SAM" id="MobiDB-lite"/>
    </source>
</evidence>
<keyword evidence="3" id="KW-1185">Reference proteome</keyword>
<dbReference type="Proteomes" id="UP000275267">
    <property type="component" value="Unassembled WGS sequence"/>
</dbReference>
<evidence type="ECO:0000313" key="3">
    <source>
        <dbReference type="Proteomes" id="UP000275267"/>
    </source>
</evidence>
<reference evidence="3" key="1">
    <citation type="journal article" date="2019" name="Nat. Commun.">
        <title>The genome of broomcorn millet.</title>
        <authorList>
            <person name="Zou C."/>
            <person name="Miki D."/>
            <person name="Li D."/>
            <person name="Tang Q."/>
            <person name="Xiao L."/>
            <person name="Rajput S."/>
            <person name="Deng P."/>
            <person name="Jia W."/>
            <person name="Huang R."/>
            <person name="Zhang M."/>
            <person name="Sun Y."/>
            <person name="Hu J."/>
            <person name="Fu X."/>
            <person name="Schnable P.S."/>
            <person name="Li F."/>
            <person name="Zhang H."/>
            <person name="Feng B."/>
            <person name="Zhu X."/>
            <person name="Liu R."/>
            <person name="Schnable J.C."/>
            <person name="Zhu J.-K."/>
            <person name="Zhang H."/>
        </authorList>
    </citation>
    <scope>NUCLEOTIDE SEQUENCE [LARGE SCALE GENOMIC DNA]</scope>
</reference>
<gene>
    <name evidence="2" type="ORF">C2845_PM05G03770</name>
</gene>
<name>A0A3L6SX68_PANMI</name>
<comment type="caution">
    <text evidence="2">The sequence shown here is derived from an EMBL/GenBank/DDBJ whole genome shotgun (WGS) entry which is preliminary data.</text>
</comment>
<sequence length="254" mass="27451">MARERSSRDQRFPWGNAAAVGPSRHMGRLPNRASLGLCPELSLPNVGRCGAPRGGSGGIETSPSPGAREKFYCLRFTAFECERGAVLDGIPCKWRRPSDAVLSCGPHPVGSRGPSGVARPTLGALVGPARCVCRSWRAGIAGAAFVHRHLELSRARARPCSPSRRRPTLYMDDYACTPRPRRSIAFHRLLLPPPPAGAEAELVFHTAWPEGITRLVSPTHCDGLVAIATATDRVFVCNPATRELVALPLDRRQP</sequence>
<protein>
    <submittedName>
        <fullName evidence="2">Uncharacterized protein</fullName>
    </submittedName>
</protein>
<feature type="compositionally biased region" description="Basic and acidic residues" evidence="1">
    <location>
        <begin position="1"/>
        <end position="11"/>
    </location>
</feature>
<dbReference type="STRING" id="4540.A0A3L6SX68"/>
<accession>A0A3L6SX68</accession>